<dbReference type="AlphaFoldDB" id="A0A846R468"/>
<sequence>MMKSINNKLILTMLAFVTMLFNACDEGDAVVDDVVANTTRGAILRTVNLISNELPIGVADAEFSVELEVQDEENGALVDNIEVYLGFRDNSDDGGPDLDKDEILATTLPSSSFTIGEFDLPRTSYSIPLTDMLSSLGLSDTDIDGGDQFTVRFELVLTDGRRFSFADNSGTLTGSFFSSPFLYTPTVVCLVPEDKFVGTYILSNVTGGPFGTTWGQGTEVTLSVGEVSTQRVFSATYLPQFAIGNGPAEFVMDLVCGEIIIPTGQSSGLQCVAGISFGPPKGEPNGTYDVAITDDSVLTFAFFEDEADDCGGGANVIAELVKQ</sequence>
<evidence type="ECO:0000313" key="3">
    <source>
        <dbReference type="Proteomes" id="UP000590442"/>
    </source>
</evidence>
<evidence type="ECO:0000256" key="1">
    <source>
        <dbReference type="SAM" id="SignalP"/>
    </source>
</evidence>
<keyword evidence="1" id="KW-0732">Signal</keyword>
<gene>
    <name evidence="2" type="ORF">GGR42_003246</name>
</gene>
<reference evidence="2 3" key="1">
    <citation type="submission" date="2020-03" db="EMBL/GenBank/DDBJ databases">
        <title>Genomic Encyclopedia of Type Strains, Phase IV (KMG-IV): sequencing the most valuable type-strain genomes for metagenomic binning, comparative biology and taxonomic classification.</title>
        <authorList>
            <person name="Goeker M."/>
        </authorList>
    </citation>
    <scope>NUCLEOTIDE SEQUENCE [LARGE SCALE GENOMIC DNA]</scope>
    <source>
        <strain evidence="2 3">DSM 29762</strain>
    </source>
</reference>
<evidence type="ECO:0008006" key="4">
    <source>
        <dbReference type="Google" id="ProtNLM"/>
    </source>
</evidence>
<dbReference type="RefSeq" id="WP_167966165.1">
    <property type="nucleotide sequence ID" value="NZ_JAATJJ010000002.1"/>
</dbReference>
<comment type="caution">
    <text evidence="2">The sequence shown here is derived from an EMBL/GenBank/DDBJ whole genome shotgun (WGS) entry which is preliminary data.</text>
</comment>
<keyword evidence="3" id="KW-1185">Reference proteome</keyword>
<name>A0A846R468_9FLAO</name>
<dbReference type="Proteomes" id="UP000590442">
    <property type="component" value="Unassembled WGS sequence"/>
</dbReference>
<dbReference type="EMBL" id="JAATJJ010000002">
    <property type="protein sequence ID" value="NJB72755.1"/>
    <property type="molecule type" value="Genomic_DNA"/>
</dbReference>
<proteinExistence type="predicted"/>
<feature type="chain" id="PRO_5032986768" description="DUF4382 domain-containing protein" evidence="1">
    <location>
        <begin position="24"/>
        <end position="323"/>
    </location>
</feature>
<feature type="signal peptide" evidence="1">
    <location>
        <begin position="1"/>
        <end position="23"/>
    </location>
</feature>
<evidence type="ECO:0000313" key="2">
    <source>
        <dbReference type="EMBL" id="NJB72755.1"/>
    </source>
</evidence>
<protein>
    <recommendedName>
        <fullName evidence="4">DUF4382 domain-containing protein</fullName>
    </recommendedName>
</protein>
<organism evidence="2 3">
    <name type="scientific">Saonia flava</name>
    <dbReference type="NCBI Taxonomy" id="523696"/>
    <lineage>
        <taxon>Bacteria</taxon>
        <taxon>Pseudomonadati</taxon>
        <taxon>Bacteroidota</taxon>
        <taxon>Flavobacteriia</taxon>
        <taxon>Flavobacteriales</taxon>
        <taxon>Flavobacteriaceae</taxon>
        <taxon>Saonia</taxon>
    </lineage>
</organism>
<accession>A0A846R468</accession>